<reference evidence="5 6" key="2">
    <citation type="submission" date="2015-03" db="EMBL/GenBank/DDBJ databases">
        <authorList>
            <consortium name="Pathogen Informatics"/>
        </authorList>
    </citation>
    <scope>NUCLEOTIDE SEQUENCE [LARGE SCALE GENOMIC DNA]</scope>
    <source>
        <strain evidence="1 7">G09901357</strain>
        <strain evidence="2 6">H09601792</strain>
        <strain evidence="5">K00500041</strain>
        <strain evidence="4 8">P00601463</strain>
    </source>
</reference>
<reference evidence="3" key="1">
    <citation type="submission" date="2015-03" db="EMBL/GenBank/DDBJ databases">
        <authorList>
            <person name="Murphy D."/>
        </authorList>
    </citation>
    <scope>NUCLEOTIDE SEQUENCE [LARGE SCALE GENOMIC DNA]</scope>
    <source>
        <strain evidence="3">K00500041</strain>
    </source>
</reference>
<evidence type="ECO:0000313" key="8">
    <source>
        <dbReference type="Proteomes" id="UP000048600"/>
    </source>
</evidence>
<dbReference type="Proteomes" id="UP000038802">
    <property type="component" value="Unassembled WGS sequence"/>
</dbReference>
<accession>A0A0U0RP18</accession>
<dbReference type="EMBL" id="CSAE01000087">
    <property type="protein sequence ID" value="COV32320.1"/>
    <property type="molecule type" value="Genomic_DNA"/>
</dbReference>
<proteinExistence type="predicted"/>
<sequence>MPSWSLRESSPMSKMFMLLPLERGSSGVRACEMVMPPSAPWATQYPAPVISRATTDTSVITPRDSRLRIRDG</sequence>
<dbReference type="Proteomes" id="UP000048289">
    <property type="component" value="Unassembled WGS sequence"/>
</dbReference>
<dbReference type="EMBL" id="CHKL01000177">
    <property type="protein sequence ID" value="COW21257.1"/>
    <property type="molecule type" value="Genomic_DNA"/>
</dbReference>
<evidence type="ECO:0000313" key="3">
    <source>
        <dbReference type="EMBL" id="COV32320.1"/>
    </source>
</evidence>
<evidence type="ECO:0000313" key="6">
    <source>
        <dbReference type="Proteomes" id="UP000046947"/>
    </source>
</evidence>
<evidence type="ECO:0000313" key="2">
    <source>
        <dbReference type="EMBL" id="CFE46680.1"/>
    </source>
</evidence>
<dbReference type="Proteomes" id="UP000046947">
    <property type="component" value="Unassembled WGS sequence"/>
</dbReference>
<gene>
    <name evidence="1" type="ORF">ERS007681_00533</name>
    <name evidence="2" type="ORF">ERS007688_00334</name>
    <name evidence="3" type="ORF">ERS007703_01135</name>
    <name evidence="4" type="ORF">ERS007741_01834</name>
</gene>
<evidence type="ECO:0000313" key="7">
    <source>
        <dbReference type="Proteomes" id="UP000048289"/>
    </source>
</evidence>
<evidence type="ECO:0000313" key="1">
    <source>
        <dbReference type="EMBL" id="CFE36479.1"/>
    </source>
</evidence>
<evidence type="ECO:0000313" key="4">
    <source>
        <dbReference type="EMBL" id="COW21257.1"/>
    </source>
</evidence>
<protein>
    <submittedName>
        <fullName evidence="3">Uncharacterized protein</fullName>
    </submittedName>
</protein>
<dbReference type="EMBL" id="CFOH01000029">
    <property type="protein sequence ID" value="CFE46680.1"/>
    <property type="molecule type" value="Genomic_DNA"/>
</dbReference>
<dbReference type="EMBL" id="CFOE01000038">
    <property type="protein sequence ID" value="CFE36479.1"/>
    <property type="molecule type" value="Genomic_DNA"/>
</dbReference>
<name>A0A0U0RP18_MYCTX</name>
<organism evidence="3 5">
    <name type="scientific">Mycobacterium tuberculosis</name>
    <dbReference type="NCBI Taxonomy" id="1773"/>
    <lineage>
        <taxon>Bacteria</taxon>
        <taxon>Bacillati</taxon>
        <taxon>Actinomycetota</taxon>
        <taxon>Actinomycetes</taxon>
        <taxon>Mycobacteriales</taxon>
        <taxon>Mycobacteriaceae</taxon>
        <taxon>Mycobacterium</taxon>
        <taxon>Mycobacterium tuberculosis complex</taxon>
    </lineage>
</organism>
<dbReference type="AlphaFoldDB" id="A0A0U0RP18"/>
<evidence type="ECO:0000313" key="5">
    <source>
        <dbReference type="Proteomes" id="UP000038802"/>
    </source>
</evidence>
<dbReference type="Proteomes" id="UP000048600">
    <property type="component" value="Unassembled WGS sequence"/>
</dbReference>